<dbReference type="EMBL" id="JANIIK010001983">
    <property type="protein sequence ID" value="KAJ3581774.1"/>
    <property type="molecule type" value="Genomic_DNA"/>
</dbReference>
<evidence type="ECO:0000313" key="2">
    <source>
        <dbReference type="EMBL" id="KAJ3581774.1"/>
    </source>
</evidence>
<feature type="non-terminal residue" evidence="2">
    <location>
        <position position="112"/>
    </location>
</feature>
<feature type="compositionally biased region" description="Polar residues" evidence="1">
    <location>
        <begin position="103"/>
        <end position="112"/>
    </location>
</feature>
<accession>A0A9Q0D4L9</accession>
<gene>
    <name evidence="2" type="ORF">NHX12_016252</name>
</gene>
<dbReference type="Proteomes" id="UP001148018">
    <property type="component" value="Unassembled WGS sequence"/>
</dbReference>
<proteinExistence type="predicted"/>
<dbReference type="OrthoDB" id="8988265at2759"/>
<protein>
    <submittedName>
        <fullName evidence="2">Uncharacterized protein</fullName>
    </submittedName>
</protein>
<comment type="caution">
    <text evidence="2">The sequence shown here is derived from an EMBL/GenBank/DDBJ whole genome shotgun (WGS) entry which is preliminary data.</text>
</comment>
<reference evidence="2" key="1">
    <citation type="submission" date="2022-07" db="EMBL/GenBank/DDBJ databases">
        <title>Chromosome-level genome of Muraenolepis orangiensis.</title>
        <authorList>
            <person name="Kim J."/>
        </authorList>
    </citation>
    <scope>NUCLEOTIDE SEQUENCE</scope>
    <source>
        <strain evidence="2">KU_S4_2022</strain>
        <tissue evidence="2">Muscle</tissue>
    </source>
</reference>
<dbReference type="AlphaFoldDB" id="A0A9Q0D4L9"/>
<keyword evidence="3" id="KW-1185">Reference proteome</keyword>
<name>A0A9Q0D4L9_9TELE</name>
<evidence type="ECO:0000313" key="3">
    <source>
        <dbReference type="Proteomes" id="UP001148018"/>
    </source>
</evidence>
<feature type="region of interest" description="Disordered" evidence="1">
    <location>
        <begin position="79"/>
        <end position="112"/>
    </location>
</feature>
<evidence type="ECO:0000256" key="1">
    <source>
        <dbReference type="SAM" id="MobiDB-lite"/>
    </source>
</evidence>
<organism evidence="2 3">
    <name type="scientific">Muraenolepis orangiensis</name>
    <name type="common">Patagonian moray cod</name>
    <dbReference type="NCBI Taxonomy" id="630683"/>
    <lineage>
        <taxon>Eukaryota</taxon>
        <taxon>Metazoa</taxon>
        <taxon>Chordata</taxon>
        <taxon>Craniata</taxon>
        <taxon>Vertebrata</taxon>
        <taxon>Euteleostomi</taxon>
        <taxon>Actinopterygii</taxon>
        <taxon>Neopterygii</taxon>
        <taxon>Teleostei</taxon>
        <taxon>Neoteleostei</taxon>
        <taxon>Acanthomorphata</taxon>
        <taxon>Zeiogadaria</taxon>
        <taxon>Gadariae</taxon>
        <taxon>Gadiformes</taxon>
        <taxon>Muraenolepidoidei</taxon>
        <taxon>Muraenolepididae</taxon>
        <taxon>Muraenolepis</taxon>
    </lineage>
</organism>
<sequence length="112" mass="12134">MWKTLKKFISSFHVTTFGFEQVCVEGHCMPPHLSSLLKLFLPPRARRQPLLCANSLHLSHSSSPHLSCYIISHPPRGPGGCNSSPRDTGFRGHGPSRPGCSGLSGSVTPQSN</sequence>